<dbReference type="EMBL" id="CP028858">
    <property type="protein sequence ID" value="AWB27316.1"/>
    <property type="molecule type" value="Genomic_DNA"/>
</dbReference>
<dbReference type="CDD" id="cd02230">
    <property type="entry name" value="cupin_HP0902-like"/>
    <property type="match status" value="1"/>
</dbReference>
<accession>A0A2R4X0L0</accession>
<dbReference type="KEGG" id="harc:HARCEL1_06170"/>
<dbReference type="RefSeq" id="WP_108381685.1">
    <property type="nucleotide sequence ID" value="NZ_CP028858.1"/>
</dbReference>
<evidence type="ECO:0000313" key="2">
    <source>
        <dbReference type="EMBL" id="AWB27316.1"/>
    </source>
</evidence>
<dbReference type="Gene3D" id="2.60.120.10">
    <property type="entry name" value="Jelly Rolls"/>
    <property type="match status" value="1"/>
</dbReference>
<dbReference type="SUPFAM" id="SSF51182">
    <property type="entry name" value="RmlC-like cupins"/>
    <property type="match status" value="1"/>
</dbReference>
<sequence length="109" mass="11760">MTDAVDDIAGEVLALDDLIDYQDGAVVSRTLIDRESATLTVFAFDVGERLSEHTAPHEALVQVLDGTVTITLDGDEHDLVAGESMLMPAEVPHAVDATERTKLLITMVR</sequence>
<keyword evidence="3" id="KW-1185">Reference proteome</keyword>
<dbReference type="Proteomes" id="UP000244727">
    <property type="component" value="Chromosome"/>
</dbReference>
<name>A0A2R4X0L0_9EURY</name>
<organism evidence="2 3">
    <name type="scientific">Halococcoides cellulosivorans</name>
    <dbReference type="NCBI Taxonomy" id="1679096"/>
    <lineage>
        <taxon>Archaea</taxon>
        <taxon>Methanobacteriati</taxon>
        <taxon>Methanobacteriota</taxon>
        <taxon>Stenosarchaea group</taxon>
        <taxon>Halobacteria</taxon>
        <taxon>Halobacteriales</taxon>
        <taxon>Haloarculaceae</taxon>
        <taxon>Halococcoides</taxon>
    </lineage>
</organism>
<gene>
    <name evidence="2" type="ORF">HARCEL1_06170</name>
</gene>
<dbReference type="PANTHER" id="PTHR37694">
    <property type="entry name" value="SLR8022 PROTEIN"/>
    <property type="match status" value="1"/>
</dbReference>
<dbReference type="InterPro" id="IPR011051">
    <property type="entry name" value="RmlC_Cupin_sf"/>
</dbReference>
<dbReference type="InterPro" id="IPR014710">
    <property type="entry name" value="RmlC-like_jellyroll"/>
</dbReference>
<dbReference type="InterPro" id="IPR013096">
    <property type="entry name" value="Cupin_2"/>
</dbReference>
<dbReference type="Pfam" id="PF07883">
    <property type="entry name" value="Cupin_2"/>
    <property type="match status" value="1"/>
</dbReference>
<feature type="domain" description="Cupin type-2" evidence="1">
    <location>
        <begin position="41"/>
        <end position="106"/>
    </location>
</feature>
<dbReference type="PANTHER" id="PTHR37694:SF1">
    <property type="entry name" value="SLR8022 PROTEIN"/>
    <property type="match status" value="1"/>
</dbReference>
<reference evidence="2 3" key="1">
    <citation type="submission" date="2018-04" db="EMBL/GenBank/DDBJ databases">
        <title>Halococcoides cellulosivorans gen. nov., sp. nov., an extremely halophilic cellulose-utilizing haloarchaeon from hypersaline lakes.</title>
        <authorList>
            <person name="Sorokin D.Y."/>
            <person name="Toshchakov S.V."/>
            <person name="Samarov N.I."/>
            <person name="Korzhenkov A."/>
            <person name="Kublanov I.V."/>
        </authorList>
    </citation>
    <scope>NUCLEOTIDE SEQUENCE [LARGE SCALE GENOMIC DNA]</scope>
    <source>
        <strain evidence="2 3">HArcel1</strain>
    </source>
</reference>
<evidence type="ECO:0000313" key="3">
    <source>
        <dbReference type="Proteomes" id="UP000244727"/>
    </source>
</evidence>
<proteinExistence type="predicted"/>
<dbReference type="AlphaFoldDB" id="A0A2R4X0L0"/>
<protein>
    <submittedName>
        <fullName evidence="2">Cupin domain-containing protein</fullName>
    </submittedName>
</protein>
<evidence type="ECO:0000259" key="1">
    <source>
        <dbReference type="Pfam" id="PF07883"/>
    </source>
</evidence>
<dbReference type="GeneID" id="36512075"/>